<dbReference type="PATRIC" id="fig|1226633.4.peg.1959"/>
<evidence type="ECO:0000313" key="1">
    <source>
        <dbReference type="EMBL" id="KID48532.1"/>
    </source>
</evidence>
<sequence length="168" mass="17133">MNTVAAGVGGAKGASVQGASASTAFNKTVASHVEHTDIDKDLEKENDENKEKANFNILAENTSQVVTNATVLSGASGQAAVGAGVAVNKITQNTSAHIKNSTQNVRNALVKSKANSSIKTIGIGAGIGAGGVGSSGSVAVNKITNNNTASVEHSNIFCKRKCRSYYRI</sequence>
<comment type="caution">
    <text evidence="1">The sequence shown here is derived from an EMBL/GenBank/DDBJ whole genome shotgun (WGS) entry which is preliminary data.</text>
</comment>
<organism evidence="1 2">
    <name type="scientific">Fusobacterium necrophorum subsp. funduliforme B35</name>
    <dbReference type="NCBI Taxonomy" id="1226633"/>
    <lineage>
        <taxon>Bacteria</taxon>
        <taxon>Fusobacteriati</taxon>
        <taxon>Fusobacteriota</taxon>
        <taxon>Fusobacteriia</taxon>
        <taxon>Fusobacteriales</taxon>
        <taxon>Fusobacteriaceae</taxon>
        <taxon>Fusobacterium</taxon>
    </lineage>
</organism>
<dbReference type="AlphaFoldDB" id="A0A0B4FMJ9"/>
<protein>
    <submittedName>
        <fullName evidence="1">Uncharacterized protein</fullName>
    </submittedName>
</protein>
<accession>A0A0B4FMJ9</accession>
<dbReference type="EMBL" id="AUZI01000023">
    <property type="protein sequence ID" value="KID48532.1"/>
    <property type="molecule type" value="Genomic_DNA"/>
</dbReference>
<evidence type="ECO:0000313" key="2">
    <source>
        <dbReference type="Proteomes" id="UP000031184"/>
    </source>
</evidence>
<proteinExistence type="predicted"/>
<dbReference type="Proteomes" id="UP000031184">
    <property type="component" value="Unassembled WGS sequence"/>
</dbReference>
<gene>
    <name evidence="1" type="ORF">C095_09665</name>
</gene>
<reference evidence="1 2" key="1">
    <citation type="submission" date="2013-08" db="EMBL/GenBank/DDBJ databases">
        <title>An opportunistic ruminal bacterium that causes liver abscesses in cattle.</title>
        <authorList>
            <person name="Benahmed F.H."/>
            <person name="Rasmussen M."/>
            <person name="Harbottle H."/>
            <person name="Soppet D."/>
            <person name="Nagaraja T.G."/>
            <person name="Davidson M."/>
        </authorList>
    </citation>
    <scope>NUCLEOTIDE SEQUENCE [LARGE SCALE GENOMIC DNA]</scope>
    <source>
        <strain evidence="1 2">B35</strain>
    </source>
</reference>
<name>A0A0B4FMJ9_9FUSO</name>